<dbReference type="Proteomes" id="UP000220914">
    <property type="component" value="Unassembled WGS sequence"/>
</dbReference>
<keyword evidence="3" id="KW-0808">Transferase</keyword>
<dbReference type="Pfam" id="PF00535">
    <property type="entry name" value="Glycos_transf_2"/>
    <property type="match status" value="1"/>
</dbReference>
<dbReference type="OrthoDB" id="9771846at2"/>
<proteinExistence type="predicted"/>
<dbReference type="AlphaFoldDB" id="A0A2A7NGC0"/>
<evidence type="ECO:0000313" key="4">
    <source>
        <dbReference type="Proteomes" id="UP000220914"/>
    </source>
</evidence>
<organism evidence="3 4">
    <name type="scientific">Mycolicibacterium agri</name>
    <name type="common">Mycobacterium agri</name>
    <dbReference type="NCBI Taxonomy" id="36811"/>
    <lineage>
        <taxon>Bacteria</taxon>
        <taxon>Bacillati</taxon>
        <taxon>Actinomycetota</taxon>
        <taxon>Actinomycetes</taxon>
        <taxon>Mycobacteriales</taxon>
        <taxon>Mycobacteriaceae</taxon>
        <taxon>Mycolicibacterium</taxon>
    </lineage>
</organism>
<evidence type="ECO:0000259" key="1">
    <source>
        <dbReference type="Pfam" id="PF00535"/>
    </source>
</evidence>
<dbReference type="GO" id="GO:0016740">
    <property type="term" value="F:transferase activity"/>
    <property type="evidence" value="ECO:0007669"/>
    <property type="project" value="UniProtKB-KW"/>
</dbReference>
<reference evidence="2" key="3">
    <citation type="submission" date="2020-02" db="EMBL/GenBank/DDBJ databases">
        <authorList>
            <person name="Matsumoto Y."/>
            <person name="Motooka D."/>
            <person name="Nakamura S."/>
        </authorList>
    </citation>
    <scope>NUCLEOTIDE SEQUENCE</scope>
    <source>
        <strain evidence="2">JCM 6377</strain>
    </source>
</reference>
<protein>
    <submittedName>
        <fullName evidence="3">Glycosyl transferase family 2</fullName>
    </submittedName>
</protein>
<evidence type="ECO:0000313" key="3">
    <source>
        <dbReference type="EMBL" id="PEG43172.1"/>
    </source>
</evidence>
<comment type="caution">
    <text evidence="3">The sequence shown here is derived from an EMBL/GenBank/DDBJ whole genome shotgun (WGS) entry which is preliminary data.</text>
</comment>
<gene>
    <name evidence="3" type="ORF">CQY20_00880</name>
    <name evidence="2" type="ORF">MAGR_58660</name>
</gene>
<dbReference type="InterPro" id="IPR001173">
    <property type="entry name" value="Glyco_trans_2-like"/>
</dbReference>
<name>A0A2A7NGC0_MYCAG</name>
<dbReference type="InterPro" id="IPR029044">
    <property type="entry name" value="Nucleotide-diphossugar_trans"/>
</dbReference>
<dbReference type="RefSeq" id="WP_097937745.1">
    <property type="nucleotide sequence ID" value="NZ_BLKS01000001.1"/>
</dbReference>
<reference evidence="2 5" key="2">
    <citation type="journal article" date="2019" name="Emerg. Microbes Infect.">
        <title>Comprehensive subspecies identification of 175 nontuberculous mycobacteria species based on 7547 genomic profiles.</title>
        <authorList>
            <person name="Matsumoto Y."/>
            <person name="Kinjo T."/>
            <person name="Motooka D."/>
            <person name="Nabeya D."/>
            <person name="Jung N."/>
            <person name="Uechi K."/>
            <person name="Horii T."/>
            <person name="Iida T."/>
            <person name="Fujita J."/>
            <person name="Nakamura S."/>
        </authorList>
    </citation>
    <scope>NUCLEOTIDE SEQUENCE [LARGE SCALE GENOMIC DNA]</scope>
    <source>
        <strain evidence="2 5">JCM 6377</strain>
    </source>
</reference>
<evidence type="ECO:0000313" key="2">
    <source>
        <dbReference type="EMBL" id="GFG54425.1"/>
    </source>
</evidence>
<dbReference type="EMBL" id="BLKS01000001">
    <property type="protein sequence ID" value="GFG54425.1"/>
    <property type="molecule type" value="Genomic_DNA"/>
</dbReference>
<feature type="domain" description="Glycosyltransferase 2-like" evidence="1">
    <location>
        <begin position="10"/>
        <end position="131"/>
    </location>
</feature>
<dbReference type="Gene3D" id="3.90.550.10">
    <property type="entry name" value="Spore Coat Polysaccharide Biosynthesis Protein SpsA, Chain A"/>
    <property type="match status" value="1"/>
</dbReference>
<dbReference type="EMBL" id="PDCP01000001">
    <property type="protein sequence ID" value="PEG43172.1"/>
    <property type="molecule type" value="Genomic_DNA"/>
</dbReference>
<dbReference type="PANTHER" id="PTHR43179:SF7">
    <property type="entry name" value="RHAMNOSYLTRANSFERASE WBBL"/>
    <property type="match status" value="1"/>
</dbReference>
<dbReference type="Proteomes" id="UP000465302">
    <property type="component" value="Unassembled WGS sequence"/>
</dbReference>
<keyword evidence="4" id="KW-1185">Reference proteome</keyword>
<reference evidence="3 4" key="1">
    <citation type="submission" date="2017-10" db="EMBL/GenBank/DDBJ databases">
        <title>The new phylogeny of genus Mycobacterium.</title>
        <authorList>
            <person name="Tortoli E."/>
            <person name="Trovato A."/>
            <person name="Cirillo D.M."/>
        </authorList>
    </citation>
    <scope>NUCLEOTIDE SEQUENCE [LARGE SCALE GENOMIC DNA]</scope>
    <source>
        <strain evidence="3 4">CCUG37673</strain>
    </source>
</reference>
<evidence type="ECO:0000313" key="5">
    <source>
        <dbReference type="Proteomes" id="UP000465302"/>
    </source>
</evidence>
<sequence>MTSPARLAAVIVTYNSADVIGDCLRSLSEQTPPPDSVIVVDNASKDESRVIAAEFADIAVQVIELGQNTGYAAAVNAGLAALDLNTLDAVLVLNPDCRVRAGALNVLASALQEEGRGIAVPRLVNPDGSLQPSLRREPTVGRALVEALLPGRLAGRLGSLGELVTDPSAYERAGVTAWATGAAMLLSVAALREVGPWDESFLLYSEETEYSLRASDKGWLTWYEPAAVFEHIGGESGSNPMLASLMTVNKVALFRRRHNRLHSAAFFIAVAVGESIRMATGRRTSRASVAALLQPSRRVRELVS</sequence>
<dbReference type="PANTHER" id="PTHR43179">
    <property type="entry name" value="RHAMNOSYLTRANSFERASE WBBL"/>
    <property type="match status" value="1"/>
</dbReference>
<accession>A0A2A7NGC0</accession>
<dbReference type="SUPFAM" id="SSF53448">
    <property type="entry name" value="Nucleotide-diphospho-sugar transferases"/>
    <property type="match status" value="1"/>
</dbReference>